<gene>
    <name evidence="6" type="ORF">RXV79_23415</name>
</gene>
<evidence type="ECO:0000256" key="1">
    <source>
        <dbReference type="ARBA" id="ARBA00022679"/>
    </source>
</evidence>
<sequence>MARLDLTALTLHITASALQHPDELAAHVAQVAQVSRSTARKALQRLVQLGWLRREGTVRQPRFQPGLLRQVVQRYPLAGLEEDLPWARHFAPFFDLPPEVRRITQHIFGELLNNAIDHSGGENVTVSLRQTPSHVQLLVSDDGCGVFDQLARTFSLDDPALAMLEVSKGKLTSQPQRHAGRGLFFTSRLADVFDLHANDTAFQHRLWDGGWHPGRAMKRRGTSVYAAIALDTTRKLDDVLQAYSLDGTGYGFERTTVPLRLLATPLAGLDSRAQARRVAARLQQFRRAEMDFDGVENIGHSFADELFRVLPMDGVQMVPTNMSPKVEALVLSVRNGA</sequence>
<dbReference type="InterPro" id="IPR003594">
    <property type="entry name" value="HATPase_dom"/>
</dbReference>
<feature type="domain" description="DUF4325" evidence="5">
    <location>
        <begin position="275"/>
        <end position="325"/>
    </location>
</feature>
<keyword evidence="3" id="KW-0902">Two-component regulatory system</keyword>
<evidence type="ECO:0000256" key="3">
    <source>
        <dbReference type="ARBA" id="ARBA00023012"/>
    </source>
</evidence>
<dbReference type="Pfam" id="PF13581">
    <property type="entry name" value="HATPase_c_2"/>
    <property type="match status" value="1"/>
</dbReference>
<evidence type="ECO:0000313" key="6">
    <source>
        <dbReference type="EMBL" id="WOB07842.1"/>
    </source>
</evidence>
<accession>A0ABZ0CXZ0</accession>
<dbReference type="Gene3D" id="1.10.10.10">
    <property type="entry name" value="Winged helix-like DNA-binding domain superfamily/Winged helix DNA-binding domain"/>
    <property type="match status" value="1"/>
</dbReference>
<dbReference type="Gene3D" id="3.30.565.10">
    <property type="entry name" value="Histidine kinase-like ATPase, C-terminal domain"/>
    <property type="match status" value="1"/>
</dbReference>
<dbReference type="RefSeq" id="WP_316700497.1">
    <property type="nucleotide sequence ID" value="NZ_CP136336.1"/>
</dbReference>
<dbReference type="Proteomes" id="UP001303946">
    <property type="component" value="Chromosome"/>
</dbReference>
<dbReference type="SUPFAM" id="SSF55874">
    <property type="entry name" value="ATPase domain of HSP90 chaperone/DNA topoisomerase II/histidine kinase"/>
    <property type="match status" value="1"/>
</dbReference>
<evidence type="ECO:0000259" key="4">
    <source>
        <dbReference type="Pfam" id="PF13581"/>
    </source>
</evidence>
<evidence type="ECO:0000256" key="2">
    <source>
        <dbReference type="ARBA" id="ARBA00022777"/>
    </source>
</evidence>
<dbReference type="PANTHER" id="PTHR24421">
    <property type="entry name" value="NITRATE/NITRITE SENSOR PROTEIN NARX-RELATED"/>
    <property type="match status" value="1"/>
</dbReference>
<dbReference type="InterPro" id="IPR036890">
    <property type="entry name" value="HATPase_C_sf"/>
</dbReference>
<protein>
    <submittedName>
        <fullName evidence="6">DUF4325 domain-containing protein</fullName>
    </submittedName>
</protein>
<organism evidence="6 7">
    <name type="scientific">Piscinibacter gummiphilus</name>
    <dbReference type="NCBI Taxonomy" id="946333"/>
    <lineage>
        <taxon>Bacteria</taxon>
        <taxon>Pseudomonadati</taxon>
        <taxon>Pseudomonadota</taxon>
        <taxon>Betaproteobacteria</taxon>
        <taxon>Burkholderiales</taxon>
        <taxon>Sphaerotilaceae</taxon>
        <taxon>Piscinibacter</taxon>
    </lineage>
</organism>
<dbReference type="InterPro" id="IPR036388">
    <property type="entry name" value="WH-like_DNA-bd_sf"/>
</dbReference>
<evidence type="ECO:0000313" key="7">
    <source>
        <dbReference type="Proteomes" id="UP001303946"/>
    </source>
</evidence>
<keyword evidence="1" id="KW-0808">Transferase</keyword>
<evidence type="ECO:0000259" key="5">
    <source>
        <dbReference type="Pfam" id="PF14213"/>
    </source>
</evidence>
<reference evidence="6 7" key="1">
    <citation type="submission" date="2023-10" db="EMBL/GenBank/DDBJ databases">
        <title>Bacteria for the degradation of biodegradable plastic PBAT(Polybutylene adipate terephthalate).</title>
        <authorList>
            <person name="Weon H.-Y."/>
            <person name="Yeon J."/>
        </authorList>
    </citation>
    <scope>NUCLEOTIDE SEQUENCE [LARGE SCALE GENOMIC DNA]</scope>
    <source>
        <strain evidence="6 7">SBD 7-3</strain>
    </source>
</reference>
<keyword evidence="2" id="KW-0418">Kinase</keyword>
<name>A0ABZ0CXZ0_9BURK</name>
<proteinExistence type="predicted"/>
<keyword evidence="7" id="KW-1185">Reference proteome</keyword>
<dbReference type="InterPro" id="IPR025474">
    <property type="entry name" value="DUF4325"/>
</dbReference>
<feature type="domain" description="Histidine kinase/HSP90-like ATPase" evidence="4">
    <location>
        <begin position="94"/>
        <end position="199"/>
    </location>
</feature>
<dbReference type="InterPro" id="IPR050482">
    <property type="entry name" value="Sensor_HK_TwoCompSys"/>
</dbReference>
<dbReference type="EMBL" id="CP136336">
    <property type="protein sequence ID" value="WOB07842.1"/>
    <property type="molecule type" value="Genomic_DNA"/>
</dbReference>
<dbReference type="Pfam" id="PF14213">
    <property type="entry name" value="DUF4325"/>
    <property type="match status" value="1"/>
</dbReference>